<accession>A0A0K8NVH3</accession>
<dbReference type="FunFam" id="1.20.1260.100:FF:000001">
    <property type="entry name" value="translocator protein 2"/>
    <property type="match status" value="1"/>
</dbReference>
<protein>
    <submittedName>
        <fullName evidence="7">Tryptophan-rich sensory protein</fullName>
    </submittedName>
</protein>
<dbReference type="InterPro" id="IPR038330">
    <property type="entry name" value="TspO/MBR-related_sf"/>
</dbReference>
<evidence type="ECO:0000313" key="7">
    <source>
        <dbReference type="EMBL" id="GAP34396.1"/>
    </source>
</evidence>
<dbReference type="PANTHER" id="PTHR10057">
    <property type="entry name" value="PERIPHERAL-TYPE BENZODIAZEPINE RECEPTOR"/>
    <property type="match status" value="1"/>
</dbReference>
<dbReference type="PANTHER" id="PTHR10057:SF0">
    <property type="entry name" value="TRANSLOCATOR PROTEIN"/>
    <property type="match status" value="1"/>
</dbReference>
<comment type="similarity">
    <text evidence="2">Belongs to the TspO/BZRP family.</text>
</comment>
<dbReference type="Pfam" id="PF03073">
    <property type="entry name" value="TspO_MBR"/>
    <property type="match status" value="1"/>
</dbReference>
<keyword evidence="3 6" id="KW-0812">Transmembrane</keyword>
<keyword evidence="5 6" id="KW-0472">Membrane</keyword>
<dbReference type="EMBL" id="BBYR01000007">
    <property type="protein sequence ID" value="GAP34396.1"/>
    <property type="molecule type" value="Genomic_DNA"/>
</dbReference>
<evidence type="ECO:0000256" key="5">
    <source>
        <dbReference type="ARBA" id="ARBA00023136"/>
    </source>
</evidence>
<reference evidence="8" key="1">
    <citation type="submission" date="2015-07" db="EMBL/GenBank/DDBJ databases">
        <title>Discovery of a poly(ethylene terephthalate assimilation.</title>
        <authorList>
            <person name="Yoshida S."/>
            <person name="Hiraga K."/>
            <person name="Takehana T."/>
            <person name="Taniguchi I."/>
            <person name="Yamaji H."/>
            <person name="Maeda Y."/>
            <person name="Toyohara K."/>
            <person name="Miyamoto K."/>
            <person name="Kimura Y."/>
            <person name="Oda K."/>
        </authorList>
    </citation>
    <scope>NUCLEOTIDE SEQUENCE [LARGE SCALE GENOMIC DNA]</scope>
    <source>
        <strain evidence="8">NBRC 110686 / TISTR 2288 / 201-F6</strain>
    </source>
</reference>
<dbReference type="AlphaFoldDB" id="A0A0K8NVH3"/>
<feature type="transmembrane region" description="Helical" evidence="6">
    <location>
        <begin position="113"/>
        <end position="132"/>
    </location>
</feature>
<comment type="subcellular location">
    <subcellularLocation>
        <location evidence="1">Membrane</location>
        <topology evidence="1">Multi-pass membrane protein</topology>
    </subcellularLocation>
</comment>
<feature type="transmembrane region" description="Helical" evidence="6">
    <location>
        <begin position="139"/>
        <end position="161"/>
    </location>
</feature>
<feature type="transmembrane region" description="Helical" evidence="6">
    <location>
        <begin position="58"/>
        <end position="75"/>
    </location>
</feature>
<comment type="caution">
    <text evidence="7">The sequence shown here is derived from an EMBL/GenBank/DDBJ whole genome shotgun (WGS) entry which is preliminary data.</text>
</comment>
<keyword evidence="8" id="KW-1185">Reference proteome</keyword>
<dbReference type="STRING" id="1547922.ISF6_4571"/>
<evidence type="ECO:0000313" key="8">
    <source>
        <dbReference type="Proteomes" id="UP000037660"/>
    </source>
</evidence>
<dbReference type="Proteomes" id="UP000037660">
    <property type="component" value="Unassembled WGS sequence"/>
</dbReference>
<dbReference type="InterPro" id="IPR004307">
    <property type="entry name" value="TspO_MBR"/>
</dbReference>
<feature type="transmembrane region" description="Helical" evidence="6">
    <location>
        <begin position="87"/>
        <end position="107"/>
    </location>
</feature>
<evidence type="ECO:0000256" key="4">
    <source>
        <dbReference type="ARBA" id="ARBA00022989"/>
    </source>
</evidence>
<evidence type="ECO:0000256" key="2">
    <source>
        <dbReference type="ARBA" id="ARBA00007524"/>
    </source>
</evidence>
<reference evidence="7 8" key="2">
    <citation type="journal article" date="2016" name="Science">
        <title>A bacterium that degrades and assimilates poly(ethylene terephthalate).</title>
        <authorList>
            <person name="Yoshida S."/>
            <person name="Hiraga K."/>
            <person name="Takehana T."/>
            <person name="Taniguchi I."/>
            <person name="Yamaji H."/>
            <person name="Maeda Y."/>
            <person name="Toyohara K."/>
            <person name="Miyamoto K."/>
            <person name="Kimura Y."/>
            <person name="Oda K."/>
        </authorList>
    </citation>
    <scope>NUCLEOTIDE SEQUENCE [LARGE SCALE GENOMIC DNA]</scope>
    <source>
        <strain evidence="8">NBRC 110686 / TISTR 2288 / 201-F6</strain>
    </source>
</reference>
<dbReference type="GO" id="GO:0016020">
    <property type="term" value="C:membrane"/>
    <property type="evidence" value="ECO:0007669"/>
    <property type="project" value="UniProtKB-SubCell"/>
</dbReference>
<keyword evidence="4 6" id="KW-1133">Transmembrane helix</keyword>
<gene>
    <name evidence="7" type="ORF">ISF6_4571</name>
</gene>
<sequence>MSRPLPPASSGTRRRAIAWAALAALGVALLGALSTDLGDWYAGLRQPAWKPPDAWFGPAWTAIYATTALAVLQAWGAAPTRARRDGVLAAAGINAVLNIVWSLAFFRLRRPDWALAEGLGLWLSIVLLAVVCGRERRSALWWVLPYLAWVTFALALNAAVVRLNGPF</sequence>
<evidence type="ECO:0000256" key="3">
    <source>
        <dbReference type="ARBA" id="ARBA00022692"/>
    </source>
</evidence>
<name>A0A0K8NVH3_PISS1</name>
<evidence type="ECO:0000256" key="6">
    <source>
        <dbReference type="SAM" id="Phobius"/>
    </source>
</evidence>
<evidence type="ECO:0000256" key="1">
    <source>
        <dbReference type="ARBA" id="ARBA00004141"/>
    </source>
</evidence>
<dbReference type="Gene3D" id="1.20.1260.100">
    <property type="entry name" value="TspO/MBR protein"/>
    <property type="match status" value="1"/>
</dbReference>
<dbReference type="CDD" id="cd15904">
    <property type="entry name" value="TSPO_MBR"/>
    <property type="match status" value="1"/>
</dbReference>
<dbReference type="GO" id="GO:0033013">
    <property type="term" value="P:tetrapyrrole metabolic process"/>
    <property type="evidence" value="ECO:0007669"/>
    <property type="project" value="UniProtKB-ARBA"/>
</dbReference>
<dbReference type="PIRSF" id="PIRSF005859">
    <property type="entry name" value="PBR"/>
    <property type="match status" value="1"/>
</dbReference>
<organism evidence="7 8">
    <name type="scientific">Piscinibacter sakaiensis</name>
    <name type="common">Ideonella sakaiensis</name>
    <dbReference type="NCBI Taxonomy" id="1547922"/>
    <lineage>
        <taxon>Bacteria</taxon>
        <taxon>Pseudomonadati</taxon>
        <taxon>Pseudomonadota</taxon>
        <taxon>Betaproteobacteria</taxon>
        <taxon>Burkholderiales</taxon>
        <taxon>Sphaerotilaceae</taxon>
        <taxon>Piscinibacter</taxon>
    </lineage>
</organism>
<dbReference type="RefSeq" id="WP_082367910.1">
    <property type="nucleotide sequence ID" value="NZ_BBYR01000007.1"/>
</dbReference>
<proteinExistence type="inferred from homology"/>